<dbReference type="InterPro" id="IPR002683">
    <property type="entry name" value="PsbP_C"/>
</dbReference>
<dbReference type="NCBIfam" id="NF040946">
    <property type="entry name" value="PSII_PsbP"/>
    <property type="match status" value="1"/>
</dbReference>
<protein>
    <recommendedName>
        <fullName evidence="1">PsbP C-terminal domain-containing protein</fullName>
    </recommendedName>
</protein>
<dbReference type="GO" id="GO:0009654">
    <property type="term" value="C:photosystem II oxygen evolving complex"/>
    <property type="evidence" value="ECO:0007669"/>
    <property type="project" value="InterPro"/>
</dbReference>
<dbReference type="InterPro" id="IPR016123">
    <property type="entry name" value="Mog1/PsbP_a/b/a-sand"/>
</dbReference>
<keyword evidence="3" id="KW-1185">Reference proteome</keyword>
<dbReference type="SUPFAM" id="SSF55724">
    <property type="entry name" value="Mog1p/PsbP-like"/>
    <property type="match status" value="1"/>
</dbReference>
<evidence type="ECO:0000313" key="2">
    <source>
        <dbReference type="EMBL" id="GAX82318.1"/>
    </source>
</evidence>
<dbReference type="PANTHER" id="PTHR31407:SF4">
    <property type="entry name" value="PSBP-LIKE PROTEIN 1, CHLOROPLASTIC"/>
    <property type="match status" value="1"/>
</dbReference>
<dbReference type="GO" id="GO:0015979">
    <property type="term" value="P:photosynthesis"/>
    <property type="evidence" value="ECO:0007669"/>
    <property type="project" value="InterPro"/>
</dbReference>
<name>A0A250XGW6_9CHLO</name>
<dbReference type="Pfam" id="PF01789">
    <property type="entry name" value="PsbP"/>
    <property type="match status" value="1"/>
</dbReference>
<organism evidence="2 3">
    <name type="scientific">Chlamydomonas eustigma</name>
    <dbReference type="NCBI Taxonomy" id="1157962"/>
    <lineage>
        <taxon>Eukaryota</taxon>
        <taxon>Viridiplantae</taxon>
        <taxon>Chlorophyta</taxon>
        <taxon>core chlorophytes</taxon>
        <taxon>Chlorophyceae</taxon>
        <taxon>CS clade</taxon>
        <taxon>Chlamydomonadales</taxon>
        <taxon>Chlamydomonadaceae</taxon>
        <taxon>Chlamydomonas</taxon>
    </lineage>
</organism>
<sequence>MKISVCNSVSSRACDSVRGKLKYFESRTYRCKRMQLASSTTGIEVNRRELFGYTAMISTVLSSQGLAIAAKGPKGFNPVEDTNDGYKFLYPFGWQEVSVNGVDVVYKDIVEPFETVSVSLLPTDKTSIGEYGSVQEVAETLARNVLTAPGSEVNVLTTSERDDEYGHKYYQFEFTAKSNFAKHQLAVVTVAYGKFYTLTVGCTEKRWGRIKEKLETTAKSFSLIF</sequence>
<dbReference type="PANTHER" id="PTHR31407">
    <property type="match status" value="1"/>
</dbReference>
<dbReference type="GO" id="GO:0005509">
    <property type="term" value="F:calcium ion binding"/>
    <property type="evidence" value="ECO:0007669"/>
    <property type="project" value="InterPro"/>
</dbReference>
<dbReference type="AlphaFoldDB" id="A0A250XGW6"/>
<dbReference type="GO" id="GO:0019898">
    <property type="term" value="C:extrinsic component of membrane"/>
    <property type="evidence" value="ECO:0007669"/>
    <property type="project" value="InterPro"/>
</dbReference>
<reference evidence="2 3" key="1">
    <citation type="submission" date="2017-08" db="EMBL/GenBank/DDBJ databases">
        <title>Acidophilic green algal genome provides insights into adaptation to an acidic environment.</title>
        <authorList>
            <person name="Hirooka S."/>
            <person name="Hirose Y."/>
            <person name="Kanesaki Y."/>
            <person name="Higuchi S."/>
            <person name="Fujiwara T."/>
            <person name="Onuma R."/>
            <person name="Era A."/>
            <person name="Ohbayashi R."/>
            <person name="Uzuka A."/>
            <person name="Nozaki H."/>
            <person name="Yoshikawa H."/>
            <person name="Miyagishima S.Y."/>
        </authorList>
    </citation>
    <scope>NUCLEOTIDE SEQUENCE [LARGE SCALE GENOMIC DNA]</scope>
    <source>
        <strain evidence="2 3">NIES-2499</strain>
    </source>
</reference>
<proteinExistence type="predicted"/>
<comment type="caution">
    <text evidence="2">The sequence shown here is derived from an EMBL/GenBank/DDBJ whole genome shotgun (WGS) entry which is preliminary data.</text>
</comment>
<dbReference type="OrthoDB" id="2014109at2759"/>
<feature type="domain" description="PsbP C-terminal" evidence="1">
    <location>
        <begin position="74"/>
        <end position="222"/>
    </location>
</feature>
<gene>
    <name evidence="2" type="ORF">CEUSTIGMA_g9747.t1</name>
</gene>
<dbReference type="STRING" id="1157962.A0A250XGW6"/>
<dbReference type="EMBL" id="BEGY01000078">
    <property type="protein sequence ID" value="GAX82318.1"/>
    <property type="molecule type" value="Genomic_DNA"/>
</dbReference>
<dbReference type="Gene3D" id="3.40.1000.10">
    <property type="entry name" value="Mog1/PsbP, alpha/beta/alpha sandwich"/>
    <property type="match status" value="1"/>
</dbReference>
<dbReference type="Proteomes" id="UP000232323">
    <property type="component" value="Unassembled WGS sequence"/>
</dbReference>
<accession>A0A250XGW6</accession>
<evidence type="ECO:0000313" key="3">
    <source>
        <dbReference type="Proteomes" id="UP000232323"/>
    </source>
</evidence>
<evidence type="ECO:0000259" key="1">
    <source>
        <dbReference type="Pfam" id="PF01789"/>
    </source>
</evidence>